<feature type="compositionally biased region" description="Basic and acidic residues" evidence="1">
    <location>
        <begin position="110"/>
        <end position="127"/>
    </location>
</feature>
<dbReference type="InterPro" id="IPR027980">
    <property type="entry name" value="RACo_C"/>
</dbReference>
<dbReference type="GO" id="GO:0051536">
    <property type="term" value="F:iron-sulfur cluster binding"/>
    <property type="evidence" value="ECO:0007669"/>
    <property type="project" value="InterPro"/>
</dbReference>
<dbReference type="InterPro" id="IPR042259">
    <property type="entry name" value="Raco-like_middle_sf"/>
</dbReference>
<feature type="region of interest" description="Disordered" evidence="1">
    <location>
        <begin position="110"/>
        <end position="134"/>
    </location>
</feature>
<feature type="domain" description="2Fe-2S ferredoxin-type" evidence="2">
    <location>
        <begin position="1"/>
        <end position="100"/>
    </location>
</feature>
<dbReference type="InterPro" id="IPR036010">
    <property type="entry name" value="2Fe-2S_ferredoxin-like_sf"/>
</dbReference>
<evidence type="ECO:0000313" key="4">
    <source>
        <dbReference type="Proteomes" id="UP000823912"/>
    </source>
</evidence>
<dbReference type="InterPro" id="IPR012675">
    <property type="entry name" value="Beta-grasp_dom_sf"/>
</dbReference>
<dbReference type="Proteomes" id="UP000823912">
    <property type="component" value="Unassembled WGS sequence"/>
</dbReference>
<dbReference type="EMBL" id="DVHM01000082">
    <property type="protein sequence ID" value="HIR70629.1"/>
    <property type="molecule type" value="Genomic_DNA"/>
</dbReference>
<dbReference type="InterPro" id="IPR041414">
    <property type="entry name" value="Raco-like_middle"/>
</dbReference>
<gene>
    <name evidence="3" type="ORF">IAA55_05045</name>
</gene>
<organism evidence="3 4">
    <name type="scientific">Candidatus Pullilachnospira gallistercoris</name>
    <dbReference type="NCBI Taxonomy" id="2840911"/>
    <lineage>
        <taxon>Bacteria</taxon>
        <taxon>Bacillati</taxon>
        <taxon>Bacillota</taxon>
        <taxon>Clostridia</taxon>
        <taxon>Lachnospirales</taxon>
        <taxon>Lachnospiraceae</taxon>
        <taxon>Lachnospiraceae incertae sedis</taxon>
        <taxon>Candidatus Pullilachnospira</taxon>
    </lineage>
</organism>
<evidence type="ECO:0000313" key="3">
    <source>
        <dbReference type="EMBL" id="HIR70629.1"/>
    </source>
</evidence>
<accession>A0A9D1E927</accession>
<dbReference type="AlphaFoldDB" id="A0A9D1E927"/>
<comment type="caution">
    <text evidence="3">The sequence shown here is derived from an EMBL/GenBank/DDBJ whole genome shotgun (WGS) entry which is preliminary data.</text>
</comment>
<evidence type="ECO:0000259" key="2">
    <source>
        <dbReference type="PROSITE" id="PS51085"/>
    </source>
</evidence>
<dbReference type="PROSITE" id="PS51085">
    <property type="entry name" value="2FE2S_FER_2"/>
    <property type="match status" value="1"/>
</dbReference>
<dbReference type="SUPFAM" id="SSF54292">
    <property type="entry name" value="2Fe-2S ferredoxin-like"/>
    <property type="match status" value="1"/>
</dbReference>
<dbReference type="InterPro" id="IPR052911">
    <property type="entry name" value="Corrinoid_activation_enz"/>
</dbReference>
<dbReference type="CDD" id="cd00207">
    <property type="entry name" value="fer2"/>
    <property type="match status" value="1"/>
</dbReference>
<dbReference type="PANTHER" id="PTHR42895">
    <property type="entry name" value="IRON-SULFUR CLUSTER-BINDING PROTEIN-RELATED"/>
    <property type="match status" value="1"/>
</dbReference>
<reference evidence="3" key="2">
    <citation type="journal article" date="2021" name="PeerJ">
        <title>Extensive microbial diversity within the chicken gut microbiome revealed by metagenomics and culture.</title>
        <authorList>
            <person name="Gilroy R."/>
            <person name="Ravi A."/>
            <person name="Getino M."/>
            <person name="Pursley I."/>
            <person name="Horton D.L."/>
            <person name="Alikhan N.F."/>
            <person name="Baker D."/>
            <person name="Gharbi K."/>
            <person name="Hall N."/>
            <person name="Watson M."/>
            <person name="Adriaenssens E.M."/>
            <person name="Foster-Nyarko E."/>
            <person name="Jarju S."/>
            <person name="Secka A."/>
            <person name="Antonio M."/>
            <person name="Oren A."/>
            <person name="Chaudhuri R.R."/>
            <person name="La Ragione R."/>
            <person name="Hildebrand F."/>
            <person name="Pallen M.J."/>
        </authorList>
    </citation>
    <scope>NUCLEOTIDE SEQUENCE</scope>
    <source>
        <strain evidence="3">ChiSjej5B23-6657</strain>
    </source>
</reference>
<dbReference type="Gene3D" id="3.10.20.30">
    <property type="match status" value="1"/>
</dbReference>
<name>A0A9D1E927_9FIRM</name>
<dbReference type="InterPro" id="IPR001041">
    <property type="entry name" value="2Fe-2S_ferredoxin-type"/>
</dbReference>
<dbReference type="Pfam" id="PF17651">
    <property type="entry name" value="Raco_middle"/>
    <property type="match status" value="1"/>
</dbReference>
<reference evidence="3" key="1">
    <citation type="submission" date="2020-10" db="EMBL/GenBank/DDBJ databases">
        <authorList>
            <person name="Gilroy R."/>
        </authorList>
    </citation>
    <scope>NUCLEOTIDE SEQUENCE</scope>
    <source>
        <strain evidence="3">ChiSjej5B23-6657</strain>
    </source>
</reference>
<dbReference type="PANTHER" id="PTHR42895:SF2">
    <property type="entry name" value="IRON-SULFUR CLUSTER PROTEIN"/>
    <property type="match status" value="1"/>
</dbReference>
<dbReference type="Gene3D" id="3.30.420.480">
    <property type="entry name" value="Domain of unknown function (DUF4445)"/>
    <property type="match status" value="1"/>
</dbReference>
<protein>
    <submittedName>
        <fullName evidence="3">DUF4445 domain-containing protein</fullName>
    </submittedName>
</protein>
<proteinExistence type="predicted"/>
<evidence type="ECO:0000256" key="1">
    <source>
        <dbReference type="SAM" id="MobiDB-lite"/>
    </source>
</evidence>
<sequence length="537" mass="57761">MSEKKYGQEERGSDVISLTAGEKTARPLFALLRERGIEIDQPCGGNGTCGNCRVKFLEGAPEITPEDRRWFSGEELEDGWRLACRARVRGNCRVMVPKERGKQIVSAVDFRKPKTEKEETDRKERRNPARQNGGYGLAVDIGTTTLAAALIALPEGKQLAAATCVNSQRVYGADVLSRILQANGGALADMREIVRRDLKSLASDICRDAGISEEQIAETVIAGNTTMQHIFAGESCAGLGQAPFAPGDISLRHFSEGDRDVVLLPGISAFVGADVVAGIYALGITEREEPALFLDLGTNGEMALWDGRRLYTASTAAGPAFEGGKLKNGAASVPGAICGVRRERGRILPETIGDQRPVGICGTGAVSALCLLLEEGMLDRDGTMEEPYFSQGFPLWILSQRERICLYQEDVRELQMAKSAICSGVEILMEEAALEADQIAAVYLAGGMGCALDSGEAEHIGLLPAGLSKKCQGVGNGAIGGGLRYLRERCAAGNEREREAVDGKLREVVKLAVPVTLADHEKFQDKFLNNLSFPERS</sequence>
<dbReference type="Pfam" id="PF14574">
    <property type="entry name" value="RACo_C_ter"/>
    <property type="match status" value="1"/>
</dbReference>
<dbReference type="Pfam" id="PF00111">
    <property type="entry name" value="Fer2"/>
    <property type="match status" value="1"/>
</dbReference>